<evidence type="ECO:0000256" key="1">
    <source>
        <dbReference type="ARBA" id="ARBA00008361"/>
    </source>
</evidence>
<dbReference type="RefSeq" id="WP_243146062.1">
    <property type="nucleotide sequence ID" value="NZ_CP157809.1"/>
</dbReference>
<dbReference type="InterPro" id="IPR013216">
    <property type="entry name" value="Methyltransf_11"/>
</dbReference>
<evidence type="ECO:0000259" key="4">
    <source>
        <dbReference type="Pfam" id="PF08241"/>
    </source>
</evidence>
<dbReference type="InterPro" id="IPR029063">
    <property type="entry name" value="SAM-dependent_MTases_sf"/>
</dbReference>
<protein>
    <submittedName>
        <fullName evidence="5">SAM-dependent methyltransferase</fullName>
    </submittedName>
</protein>
<keyword evidence="3" id="KW-0808">Transferase</keyword>
<dbReference type="Gene3D" id="3.40.50.150">
    <property type="entry name" value="Vaccinia Virus protein VP39"/>
    <property type="match status" value="1"/>
</dbReference>
<evidence type="ECO:0000256" key="2">
    <source>
        <dbReference type="ARBA" id="ARBA00022603"/>
    </source>
</evidence>
<accession>A0ABR6LY03</accession>
<dbReference type="SUPFAM" id="SSF53335">
    <property type="entry name" value="S-adenosyl-L-methionine-dependent methyltransferases"/>
    <property type="match status" value="1"/>
</dbReference>
<dbReference type="CDD" id="cd02440">
    <property type="entry name" value="AdoMet_MTases"/>
    <property type="match status" value="1"/>
</dbReference>
<comment type="caution">
    <text evidence="5">The sequence shown here is derived from an EMBL/GenBank/DDBJ whole genome shotgun (WGS) entry which is preliminary data.</text>
</comment>
<evidence type="ECO:0000313" key="5">
    <source>
        <dbReference type="EMBL" id="MBB4787226.1"/>
    </source>
</evidence>
<keyword evidence="2 5" id="KW-0489">Methyltransferase</keyword>
<sequence>MSTSSGMFHQHREMAESYGADAERYDRARTSFPPALIEAITSSAPATAVDVGCGTGVVARLLQETGCQVLGVEPDERSATYARSRGLDVEVSTFEAWDPAGRLFDAVVAGRTWHWIDPLAGAAKAATALRPGGRLTIFWNASETPRELAQAFLEINRRMFPENTTLLKNSTSTFESCTRSVTKAGDNIREAGGFAEPEFLRFDWERTYTRDEWLDVLPTLSAYTRLPSGRRDELLADMGDAIDTHGGSFRMRYATLAVAATRTRG</sequence>
<reference evidence="5 6" key="1">
    <citation type="submission" date="2020-08" db="EMBL/GenBank/DDBJ databases">
        <title>Sequencing the genomes of 1000 actinobacteria strains.</title>
        <authorList>
            <person name="Klenk H.-P."/>
        </authorList>
    </citation>
    <scope>NUCLEOTIDE SEQUENCE [LARGE SCALE GENOMIC DNA]</scope>
    <source>
        <strain evidence="5 6">DSM 41530</strain>
    </source>
</reference>
<comment type="similarity">
    <text evidence="1">Belongs to the methyltransferase superfamily.</text>
</comment>
<proteinExistence type="inferred from homology"/>
<dbReference type="Pfam" id="PF08241">
    <property type="entry name" value="Methyltransf_11"/>
    <property type="match status" value="1"/>
</dbReference>
<dbReference type="GO" id="GO:0032259">
    <property type="term" value="P:methylation"/>
    <property type="evidence" value="ECO:0007669"/>
    <property type="project" value="UniProtKB-KW"/>
</dbReference>
<dbReference type="PANTHER" id="PTHR44942">
    <property type="entry name" value="METHYLTRANSF_11 DOMAIN-CONTAINING PROTEIN"/>
    <property type="match status" value="1"/>
</dbReference>
<feature type="domain" description="Methyltransferase type 11" evidence="4">
    <location>
        <begin position="49"/>
        <end position="136"/>
    </location>
</feature>
<dbReference type="Proteomes" id="UP000530530">
    <property type="component" value="Unassembled WGS sequence"/>
</dbReference>
<evidence type="ECO:0000256" key="3">
    <source>
        <dbReference type="ARBA" id="ARBA00022679"/>
    </source>
</evidence>
<dbReference type="PANTHER" id="PTHR44942:SF4">
    <property type="entry name" value="METHYLTRANSFERASE TYPE 11 DOMAIN-CONTAINING PROTEIN"/>
    <property type="match status" value="1"/>
</dbReference>
<dbReference type="GO" id="GO:0008168">
    <property type="term" value="F:methyltransferase activity"/>
    <property type="evidence" value="ECO:0007669"/>
    <property type="project" value="UniProtKB-KW"/>
</dbReference>
<organism evidence="5 6">
    <name type="scientific">Streptomyces rapamycinicus</name>
    <dbReference type="NCBI Taxonomy" id="1226757"/>
    <lineage>
        <taxon>Bacteria</taxon>
        <taxon>Bacillati</taxon>
        <taxon>Actinomycetota</taxon>
        <taxon>Actinomycetes</taxon>
        <taxon>Kitasatosporales</taxon>
        <taxon>Streptomycetaceae</taxon>
        <taxon>Streptomyces</taxon>
        <taxon>Streptomyces violaceusniger group</taxon>
    </lineage>
</organism>
<keyword evidence="6" id="KW-1185">Reference proteome</keyword>
<gene>
    <name evidence="5" type="ORF">BJY27_008187</name>
</gene>
<dbReference type="EMBL" id="JACHNG010000001">
    <property type="protein sequence ID" value="MBB4787226.1"/>
    <property type="molecule type" value="Genomic_DNA"/>
</dbReference>
<name>A0ABR6LY03_9ACTN</name>
<dbReference type="InterPro" id="IPR051052">
    <property type="entry name" value="Diverse_substrate_MTase"/>
</dbReference>
<evidence type="ECO:0000313" key="6">
    <source>
        <dbReference type="Proteomes" id="UP000530530"/>
    </source>
</evidence>